<evidence type="ECO:0000259" key="6">
    <source>
        <dbReference type="PROSITE" id="PS50023"/>
    </source>
</evidence>
<evidence type="ECO:0000256" key="4">
    <source>
        <dbReference type="PROSITE-ProRule" id="PRU00125"/>
    </source>
</evidence>
<protein>
    <recommendedName>
        <fullName evidence="6">LIM zinc-binding domain-containing protein</fullName>
    </recommendedName>
</protein>
<dbReference type="SMART" id="SM00132">
    <property type="entry name" value="LIM"/>
    <property type="match status" value="1"/>
</dbReference>
<sequence>MEKAEKLRSAQSFPFLCHSPRSSSEHRGVPLRKSVSVSELVARYQSILDYESSMSKQEHPKLMERRYLAQSNVNPMGKKHTLSESHSSDVFWSKSMEHLPSHKNSATTRNLNGHLTNLDTPKATPQSKTLPLAPLKTPSLHGILRNREADTRIMTTIQPLSKNTKLHKEPSFSSSLQSIQRKAQWSPTIITWKDSAAKRTVKDSSTQSLNSQKASKPMMKEVCVSCLQPVYSMERVFPDKVCLHHSCFCCKICGKKLSLHNYAALHGVFYCQVHYKQMAGAKSRRERERLEQQPGDDQMQRAAMVGRGTQPLDWYSRAENKTKARRKPTSFSVPCSLQLARQRQELNSRPVFSGNKLRSCWPPSETDGKAGKGACSWKKPLLSWQSHQAAGNKVDRMVIVGQERKTATEAAVKEGSFLPGVTYPEKREQVCSWAKSREQRDDEKSLAPGDGDVGSGKRGGQVSQRVSAFQQGKLQLKRGSASASSPVLLEPAKPLPHGLLSFRQAASQCTKPTKWVFLGDRRSCALPTAELPEKESEVCVSFSPSTPTEGDARPAVTDDKPEWTTSTAGDKHHLGEGVNNPQPAHVPEGLETRNNTNMKQKYRDEGTDPPEPKAKHQAPHIPVVPGTPSAAPTSPEPRGLSGSPEIAELVSETSKIDADELPRKQTTVILEENMQPSRVSHLPGEESTGAGFEKTNETKEVNPSGFPEEPSPDHTSQGNKAEKNSISTLALPEMTDDHHMSHLQETEPQATYGQLVTNPHSDMLARGVTDVLGKGFTFGKKSLTALFGSEDKGSSHKKETTQRKPTKPQSALVTLFGHSSEKKQSKQKKPCRILRTNK</sequence>
<reference evidence="7" key="2">
    <citation type="submission" date="2025-08" db="UniProtKB">
        <authorList>
            <consortium name="Ensembl"/>
        </authorList>
    </citation>
    <scope>IDENTIFICATION</scope>
    <source>
        <strain evidence="7">broiler</strain>
    </source>
</reference>
<evidence type="ECO:0000256" key="2">
    <source>
        <dbReference type="ARBA" id="ARBA00022833"/>
    </source>
</evidence>
<feature type="region of interest" description="Disordered" evidence="5">
    <location>
        <begin position="432"/>
        <end position="465"/>
    </location>
</feature>
<dbReference type="Proteomes" id="UP000000539">
    <property type="component" value="Chromosome 2"/>
</dbReference>
<feature type="compositionally biased region" description="Basic and acidic residues" evidence="5">
    <location>
        <begin position="432"/>
        <end position="445"/>
    </location>
</feature>
<evidence type="ECO:0000313" key="8">
    <source>
        <dbReference type="Proteomes" id="UP000000539"/>
    </source>
</evidence>
<evidence type="ECO:0000313" key="7">
    <source>
        <dbReference type="Ensembl" id="ENSGALP00010039597.1"/>
    </source>
</evidence>
<dbReference type="AlphaFoldDB" id="A0A8V1A154"/>
<dbReference type="GO" id="GO:0051015">
    <property type="term" value="F:actin filament binding"/>
    <property type="evidence" value="ECO:0000318"/>
    <property type="project" value="GO_Central"/>
</dbReference>
<keyword evidence="1 4" id="KW-0479">Metal-binding</keyword>
<keyword evidence="3 4" id="KW-0440">LIM domain</keyword>
<keyword evidence="8" id="KW-1185">Reference proteome</keyword>
<feature type="compositionally biased region" description="Basic residues" evidence="5">
    <location>
        <begin position="825"/>
        <end position="838"/>
    </location>
</feature>
<dbReference type="CDD" id="cd09358">
    <property type="entry name" value="LIM_Mical_like"/>
    <property type="match status" value="1"/>
</dbReference>
<dbReference type="GO" id="GO:0015629">
    <property type="term" value="C:actin cytoskeleton"/>
    <property type="evidence" value="ECO:0000318"/>
    <property type="project" value="GO_Central"/>
</dbReference>
<evidence type="ECO:0000256" key="1">
    <source>
        <dbReference type="ARBA" id="ARBA00022723"/>
    </source>
</evidence>
<feature type="domain" description="LIM zinc-binding" evidence="6">
    <location>
        <begin position="221"/>
        <end position="281"/>
    </location>
</feature>
<feature type="region of interest" description="Disordered" evidence="5">
    <location>
        <begin position="788"/>
        <end position="838"/>
    </location>
</feature>
<dbReference type="PROSITE" id="PS50023">
    <property type="entry name" value="LIM_DOMAIN_2"/>
    <property type="match status" value="1"/>
</dbReference>
<dbReference type="GeneTree" id="ENSGT00950000183580"/>
<feature type="region of interest" description="Disordered" evidence="5">
    <location>
        <begin position="101"/>
        <end position="136"/>
    </location>
</feature>
<dbReference type="Gene3D" id="2.10.110.10">
    <property type="entry name" value="Cysteine Rich Protein"/>
    <property type="match status" value="1"/>
</dbReference>
<dbReference type="GO" id="GO:0005886">
    <property type="term" value="C:plasma membrane"/>
    <property type="evidence" value="ECO:0000318"/>
    <property type="project" value="GO_Central"/>
</dbReference>
<proteinExistence type="predicted"/>
<feature type="compositionally biased region" description="Polar residues" evidence="5">
    <location>
        <begin position="102"/>
        <end position="129"/>
    </location>
</feature>
<feature type="compositionally biased region" description="Polar residues" evidence="5">
    <location>
        <begin position="664"/>
        <end position="678"/>
    </location>
</feature>
<dbReference type="GO" id="GO:0046872">
    <property type="term" value="F:metal ion binding"/>
    <property type="evidence" value="ECO:0007669"/>
    <property type="project" value="UniProtKB-KW"/>
</dbReference>
<dbReference type="InterPro" id="IPR001781">
    <property type="entry name" value="Znf_LIM"/>
</dbReference>
<reference evidence="7" key="1">
    <citation type="submission" date="2020-11" db="EMBL/GenBank/DDBJ databases">
        <title>Gallus gallus (Chicken) genome, bGalGal1, GRCg7b, maternal haplotype autosomes + Z &amp; W.</title>
        <authorList>
            <person name="Warren W."/>
            <person name="Formenti G."/>
            <person name="Fedrigo O."/>
            <person name="Haase B."/>
            <person name="Mountcastle J."/>
            <person name="Balacco J."/>
            <person name="Tracey A."/>
            <person name="Schneider V."/>
            <person name="Okimoto R."/>
            <person name="Cheng H."/>
            <person name="Hawken R."/>
            <person name="Howe K."/>
            <person name="Jarvis E.D."/>
        </authorList>
    </citation>
    <scope>NUCLEOTIDE SEQUENCE [LARGE SCALE GENOMIC DNA]</scope>
    <source>
        <strain evidence="7">Broiler</strain>
    </source>
</reference>
<dbReference type="Ensembl" id="ENSGALT00010064730.1">
    <property type="protein sequence ID" value="ENSGALP00010039597.1"/>
    <property type="gene ID" value="ENSGALG00010026666.1"/>
</dbReference>
<dbReference type="SUPFAM" id="SSF57716">
    <property type="entry name" value="Glucocorticoid receptor-like (DNA-binding domain)"/>
    <property type="match status" value="1"/>
</dbReference>
<evidence type="ECO:0000256" key="5">
    <source>
        <dbReference type="SAM" id="MobiDB-lite"/>
    </source>
</evidence>
<feature type="compositionally biased region" description="Basic and acidic residues" evidence="5">
    <location>
        <begin position="789"/>
        <end position="802"/>
    </location>
</feature>
<reference evidence="7" key="3">
    <citation type="submission" date="2025-09" db="UniProtKB">
        <authorList>
            <consortium name="Ensembl"/>
        </authorList>
    </citation>
    <scope>IDENTIFICATION</scope>
    <source>
        <strain evidence="7">broiler</strain>
    </source>
</reference>
<organism evidence="7 8">
    <name type="scientific">Gallus gallus</name>
    <name type="common">Chicken</name>
    <dbReference type="NCBI Taxonomy" id="9031"/>
    <lineage>
        <taxon>Eukaryota</taxon>
        <taxon>Metazoa</taxon>
        <taxon>Chordata</taxon>
        <taxon>Craniata</taxon>
        <taxon>Vertebrata</taxon>
        <taxon>Euteleostomi</taxon>
        <taxon>Archelosauria</taxon>
        <taxon>Archosauria</taxon>
        <taxon>Dinosauria</taxon>
        <taxon>Saurischia</taxon>
        <taxon>Theropoda</taxon>
        <taxon>Coelurosauria</taxon>
        <taxon>Aves</taxon>
        <taxon>Neognathae</taxon>
        <taxon>Galloanserae</taxon>
        <taxon>Galliformes</taxon>
        <taxon>Phasianidae</taxon>
        <taxon>Phasianinae</taxon>
        <taxon>Gallus</taxon>
    </lineage>
</organism>
<feature type="compositionally biased region" description="Basic and acidic residues" evidence="5">
    <location>
        <begin position="601"/>
        <end position="614"/>
    </location>
</feature>
<evidence type="ECO:0000256" key="3">
    <source>
        <dbReference type="ARBA" id="ARBA00023038"/>
    </source>
</evidence>
<feature type="compositionally biased region" description="Basic and acidic residues" evidence="5">
    <location>
        <begin position="735"/>
        <end position="745"/>
    </location>
</feature>
<dbReference type="GO" id="GO:0051017">
    <property type="term" value="P:actin filament bundle assembly"/>
    <property type="evidence" value="ECO:0000318"/>
    <property type="project" value="GO_Central"/>
</dbReference>
<feature type="compositionally biased region" description="Polar residues" evidence="5">
    <location>
        <begin position="713"/>
        <end position="728"/>
    </location>
</feature>
<keyword evidence="2 4" id="KW-0862">Zinc</keyword>
<name>A0A8V1A154_CHICK</name>
<feature type="compositionally biased region" description="Basic and acidic residues" evidence="5">
    <location>
        <begin position="654"/>
        <end position="663"/>
    </location>
</feature>
<feature type="region of interest" description="Disordered" evidence="5">
    <location>
        <begin position="537"/>
        <end position="753"/>
    </location>
</feature>
<accession>A0A8V1A154</accession>
<dbReference type="PANTHER" id="PTHR24206">
    <property type="entry name" value="OS06G0237300 PROTEIN"/>
    <property type="match status" value="1"/>
</dbReference>
<feature type="compositionally biased region" description="Basic and acidic residues" evidence="5">
    <location>
        <begin position="550"/>
        <end position="562"/>
    </location>
</feature>